<dbReference type="Pfam" id="PF00152">
    <property type="entry name" value="tRNA-synt_2"/>
    <property type="match status" value="1"/>
</dbReference>
<evidence type="ECO:0000256" key="8">
    <source>
        <dbReference type="ARBA" id="ARBA00030563"/>
    </source>
</evidence>
<dbReference type="InterPro" id="IPR011990">
    <property type="entry name" value="TPR-like_helical_dom_sf"/>
</dbReference>
<dbReference type="NCBIfam" id="NF001756">
    <property type="entry name" value="PRK00484.1"/>
    <property type="match status" value="1"/>
</dbReference>
<dbReference type="Gene3D" id="2.40.50.140">
    <property type="entry name" value="Nucleic acid-binding proteins"/>
    <property type="match status" value="2"/>
</dbReference>
<evidence type="ECO:0000313" key="12">
    <source>
        <dbReference type="EMBL" id="KAG8387381.1"/>
    </source>
</evidence>
<evidence type="ECO:0000256" key="3">
    <source>
        <dbReference type="ARBA" id="ARBA00022598"/>
    </source>
</evidence>
<evidence type="ECO:0000256" key="2">
    <source>
        <dbReference type="ARBA" id="ARBA00013166"/>
    </source>
</evidence>
<dbReference type="FunFam" id="1.25.40.10:FF:001506">
    <property type="entry name" value="Os03g0317100 protein"/>
    <property type="match status" value="1"/>
</dbReference>
<name>A0AAV6XWH1_9LAMI</name>
<dbReference type="Gene3D" id="3.30.930.10">
    <property type="entry name" value="Bira Bifunctional Protein, Domain 2"/>
    <property type="match status" value="1"/>
</dbReference>
<dbReference type="GO" id="GO:0005524">
    <property type="term" value="F:ATP binding"/>
    <property type="evidence" value="ECO:0007669"/>
    <property type="project" value="InterPro"/>
</dbReference>
<dbReference type="GO" id="GO:0005737">
    <property type="term" value="C:cytoplasm"/>
    <property type="evidence" value="ECO:0007669"/>
    <property type="project" value="InterPro"/>
</dbReference>
<keyword evidence="6" id="KW-0067">ATP-binding</keyword>
<feature type="repeat" description="PPR" evidence="9">
    <location>
        <begin position="447"/>
        <end position="481"/>
    </location>
</feature>
<gene>
    <name evidence="12" type="ORF">BUALT_Bualt02G0015400</name>
</gene>
<comment type="caution">
    <text evidence="12">The sequence shown here is derived from an EMBL/GenBank/DDBJ whole genome shotgun (WGS) entry which is preliminary data.</text>
</comment>
<dbReference type="Pfam" id="PF20431">
    <property type="entry name" value="E_motif"/>
    <property type="match status" value="1"/>
</dbReference>
<dbReference type="Pfam" id="PF13041">
    <property type="entry name" value="PPR_2"/>
    <property type="match status" value="1"/>
</dbReference>
<dbReference type="FunFam" id="1.25.40.10:FF:000366">
    <property type="entry name" value="Pentatricopeptide (PPR) repeat-containing protein"/>
    <property type="match status" value="1"/>
</dbReference>
<dbReference type="GO" id="GO:0004824">
    <property type="term" value="F:lysine-tRNA ligase activity"/>
    <property type="evidence" value="ECO:0007669"/>
    <property type="project" value="UniProtKB-EC"/>
</dbReference>
<dbReference type="CDD" id="cd00775">
    <property type="entry name" value="LysRS_core"/>
    <property type="match status" value="1"/>
</dbReference>
<feature type="region of interest" description="Disordered" evidence="10">
    <location>
        <begin position="1175"/>
        <end position="1199"/>
    </location>
</feature>
<reference evidence="12" key="1">
    <citation type="submission" date="2019-10" db="EMBL/GenBank/DDBJ databases">
        <authorList>
            <person name="Zhang R."/>
            <person name="Pan Y."/>
            <person name="Wang J."/>
            <person name="Ma R."/>
            <person name="Yu S."/>
        </authorList>
    </citation>
    <scope>NUCLEOTIDE SEQUENCE</scope>
    <source>
        <strain evidence="12">LA-IB0</strain>
        <tissue evidence="12">Leaf</tissue>
    </source>
</reference>
<feature type="compositionally biased region" description="Low complexity" evidence="10">
    <location>
        <begin position="51"/>
        <end position="69"/>
    </location>
</feature>
<evidence type="ECO:0000256" key="6">
    <source>
        <dbReference type="ARBA" id="ARBA00022840"/>
    </source>
</evidence>
<dbReference type="InterPro" id="IPR012340">
    <property type="entry name" value="NA-bd_OB-fold"/>
</dbReference>
<dbReference type="EC" id="6.1.1.6" evidence="2"/>
<dbReference type="Pfam" id="PF01535">
    <property type="entry name" value="PPR"/>
    <property type="match status" value="11"/>
</dbReference>
<comment type="similarity">
    <text evidence="1">Belongs to the PPR family. PCMP-H subfamily.</text>
</comment>
<evidence type="ECO:0000259" key="11">
    <source>
        <dbReference type="PROSITE" id="PS50862"/>
    </source>
</evidence>
<dbReference type="NCBIfam" id="TIGR00499">
    <property type="entry name" value="lysS_bact"/>
    <property type="match status" value="1"/>
</dbReference>
<feature type="repeat" description="PPR" evidence="9">
    <location>
        <begin position="583"/>
        <end position="613"/>
    </location>
</feature>
<evidence type="ECO:0000256" key="5">
    <source>
        <dbReference type="ARBA" id="ARBA00022741"/>
    </source>
</evidence>
<dbReference type="FunFam" id="3.30.930.10:FF:000067">
    <property type="entry name" value="Lysine--tRNA ligase"/>
    <property type="match status" value="1"/>
</dbReference>
<dbReference type="SUPFAM" id="SSF48452">
    <property type="entry name" value="TPR-like"/>
    <property type="match status" value="2"/>
</dbReference>
<dbReference type="SUPFAM" id="SSF55681">
    <property type="entry name" value="Class II aaRS and biotin synthetases"/>
    <property type="match status" value="1"/>
</dbReference>
<dbReference type="EMBL" id="WHWC01000002">
    <property type="protein sequence ID" value="KAG8387381.1"/>
    <property type="molecule type" value="Genomic_DNA"/>
</dbReference>
<feature type="repeat" description="PPR" evidence="9">
    <location>
        <begin position="230"/>
        <end position="264"/>
    </location>
</feature>
<feature type="repeat" description="PPR" evidence="9">
    <location>
        <begin position="548"/>
        <end position="582"/>
    </location>
</feature>
<dbReference type="HAMAP" id="MF_00252">
    <property type="entry name" value="Lys_tRNA_synth_class2"/>
    <property type="match status" value="1"/>
</dbReference>
<feature type="repeat" description="PPR" evidence="9">
    <location>
        <begin position="292"/>
        <end position="322"/>
    </location>
</feature>
<dbReference type="InterPro" id="IPR044136">
    <property type="entry name" value="Lys-tRNA-ligase_II_N"/>
</dbReference>
<dbReference type="InterPro" id="IPR018149">
    <property type="entry name" value="Lys-tRNA-synth_II_C"/>
</dbReference>
<evidence type="ECO:0000256" key="7">
    <source>
        <dbReference type="ARBA" id="ARBA00023146"/>
    </source>
</evidence>
<dbReference type="InterPro" id="IPR006195">
    <property type="entry name" value="aa-tRNA-synth_II"/>
</dbReference>
<dbReference type="GO" id="GO:0008270">
    <property type="term" value="F:zinc ion binding"/>
    <property type="evidence" value="ECO:0007669"/>
    <property type="project" value="InterPro"/>
</dbReference>
<dbReference type="Pfam" id="PF14432">
    <property type="entry name" value="DYW_deaminase"/>
    <property type="match status" value="1"/>
</dbReference>
<keyword evidence="7" id="KW-0030">Aminoacyl-tRNA synthetase</keyword>
<evidence type="ECO:0000313" key="13">
    <source>
        <dbReference type="Proteomes" id="UP000826271"/>
    </source>
</evidence>
<dbReference type="InterPro" id="IPR046848">
    <property type="entry name" value="E_motif"/>
</dbReference>
<dbReference type="PROSITE" id="PS50862">
    <property type="entry name" value="AA_TRNA_LIGASE_II"/>
    <property type="match status" value="1"/>
</dbReference>
<dbReference type="GO" id="GO:0009451">
    <property type="term" value="P:RNA modification"/>
    <property type="evidence" value="ECO:0007669"/>
    <property type="project" value="InterPro"/>
</dbReference>
<dbReference type="AlphaFoldDB" id="A0AAV6XWH1"/>
<feature type="repeat" description="PPR" evidence="9">
    <location>
        <begin position="199"/>
        <end position="229"/>
    </location>
</feature>
<dbReference type="PROSITE" id="PS51375">
    <property type="entry name" value="PPR"/>
    <property type="match status" value="8"/>
</dbReference>
<sequence>MEAALQPLRFKQLLHLAASCKPNKNSFLFANFRPFFIVRCSSSSAATTAAAAAAPAGRNRRSSSSPTSTSDREAIRAIRIKKVEELRSKGLDPYAYKWDRTHTANQLQEIYKTLGNGEESISESDHVSISGRIVARRAFGKLAFLTLRDDSGTIQCFSIQYRRYCSSTALSTSSQIAYYVRLGEIETARNLFDQIPHKDVASWNSIISGYFQNSQPNEGQRLFDEMPERNTISWNGLISGYIKNGMVNKARELFDIMPERNVISWTAMVRGYVEQGMVSKAEALFWRMPEKNVISWTVMLGGLIHEGRIDEARRLYNLMPVKDVVTRTSMIGGLCSTGQLDEAREIFDSMRQRNVVSWTTMISGYAQNGKVDVARKLFEVMPERNEVTWTAMLMGYTQCGRTGDAWDLFNAMPTKPVVACNAMIIGLAENGEVSKAREVFDLMREKDDGTWSAMIKIYERKGFELEALSLFRFMQKNGVRPHFPSLISILSVCANLATLDHGRQTHAQILRSNFDDDVYLSSVLMTMYMKCGDVVKARRVFDRSSSKDVVMWNSVITGYAQHGLGDEALQVFREMSSSDTQADEITFIGVLSACSYSGKVKEGREIFESMKSKYRIEPTTEHYACMVDLLGRAGQLDEAMDLINEMPVEADAIVWGSLMGACKNHMNSDLAEVAAKKLLQLEPKNAGPYVLLSNIYASKGRWGDVAKLRKNMRSRKVIKSPGCSWIEVEKEVHMFTGGESKTHPEHMEIVKIWEKLGGMLREAGYNPDGAFVLHDVDEEEKAQSLRLHSEKLAVAFGLLKLPEGMPIRVMKNLRLYCEKERLQSDQFEHLKTLVDIGDILGARGSIKRTEKGELSVCVTSFSILTKSLLPLPDKYHGLTDIDKRYRQRYVDMIANPEVADIFRKRAKIISEIRKTVESAGFVEVETPVLQGAAGGAEARPFITYHNSLGQDLYLRIATELHLKRMLVGGFEKVYEIGRIFRNEGISTRHNPEFTTIEMYEAYSDYESMMNMTEEIITHCALAVNGKLTLDYQGVEICLERPWRRETMHNLVKEATGIDFNKCGDDLTAAKEVALQTLDIASDNQNKSLIEACASVGNVLNEVFELVVEPQLLQPTFVLDYPIEISPLAKPHRRHAGLTERFELFICGREMANAFSELTDPLDQRERLEKQVKQHNKKKAALASESSATEDKNKKVDDDDEAYDVSLDEDFLTALEYGMPPASGMGLGIDRLVMLLTNSASIRDVIAFPVLKTQQ</sequence>
<keyword evidence="5" id="KW-0547">Nucleotide-binding</keyword>
<feature type="domain" description="Aminoacyl-transfer RNA synthetases class-II family profile" evidence="11">
    <location>
        <begin position="902"/>
        <end position="1248"/>
    </location>
</feature>
<organism evidence="12 13">
    <name type="scientific">Buddleja alternifolia</name>
    <dbReference type="NCBI Taxonomy" id="168488"/>
    <lineage>
        <taxon>Eukaryota</taxon>
        <taxon>Viridiplantae</taxon>
        <taxon>Streptophyta</taxon>
        <taxon>Embryophyta</taxon>
        <taxon>Tracheophyta</taxon>
        <taxon>Spermatophyta</taxon>
        <taxon>Magnoliopsida</taxon>
        <taxon>eudicotyledons</taxon>
        <taxon>Gunneridae</taxon>
        <taxon>Pentapetalae</taxon>
        <taxon>asterids</taxon>
        <taxon>lamiids</taxon>
        <taxon>Lamiales</taxon>
        <taxon>Scrophulariaceae</taxon>
        <taxon>Buddlejeae</taxon>
        <taxon>Buddleja</taxon>
    </lineage>
</organism>
<evidence type="ECO:0000256" key="4">
    <source>
        <dbReference type="ARBA" id="ARBA00022737"/>
    </source>
</evidence>
<dbReference type="PANTHER" id="PTHR47926">
    <property type="entry name" value="PENTATRICOPEPTIDE REPEAT-CONTAINING PROTEIN"/>
    <property type="match status" value="1"/>
</dbReference>
<keyword evidence="3" id="KW-0436">Ligase</keyword>
<keyword evidence="4" id="KW-0677">Repeat</keyword>
<dbReference type="InterPro" id="IPR004364">
    <property type="entry name" value="Aa-tRNA-synt_II"/>
</dbReference>
<feature type="repeat" description="PPR" evidence="9">
    <location>
        <begin position="323"/>
        <end position="357"/>
    </location>
</feature>
<accession>A0AAV6XWH1</accession>
<dbReference type="InterPro" id="IPR045864">
    <property type="entry name" value="aa-tRNA-synth_II/BPL/LPL"/>
</dbReference>
<dbReference type="SUPFAM" id="SSF50249">
    <property type="entry name" value="Nucleic acid-binding proteins"/>
    <property type="match status" value="2"/>
</dbReference>
<evidence type="ECO:0000256" key="9">
    <source>
        <dbReference type="PROSITE-ProRule" id="PRU00708"/>
    </source>
</evidence>
<dbReference type="GO" id="GO:0003723">
    <property type="term" value="F:RNA binding"/>
    <property type="evidence" value="ECO:0007669"/>
    <property type="project" value="InterPro"/>
</dbReference>
<dbReference type="InterPro" id="IPR032867">
    <property type="entry name" value="DYW_dom"/>
</dbReference>
<dbReference type="PRINTS" id="PR00982">
    <property type="entry name" value="TRNASYNTHLYS"/>
</dbReference>
<feature type="repeat" description="PPR" evidence="9">
    <location>
        <begin position="385"/>
        <end position="419"/>
    </location>
</feature>
<keyword evidence="13" id="KW-1185">Reference proteome</keyword>
<dbReference type="NCBIfam" id="TIGR00756">
    <property type="entry name" value="PPR"/>
    <property type="match status" value="10"/>
</dbReference>
<dbReference type="PANTHER" id="PTHR47926:SF373">
    <property type="entry name" value="TETRATRICOPEPTIDE-LIKE HELICAL DOMAIN SUPERFAMILY, DYW DOMAIN-CONTAINING PROTEIN"/>
    <property type="match status" value="1"/>
</dbReference>
<dbReference type="InterPro" id="IPR046960">
    <property type="entry name" value="PPR_At4g14850-like_plant"/>
</dbReference>
<dbReference type="Proteomes" id="UP000826271">
    <property type="component" value="Unassembled WGS sequence"/>
</dbReference>
<dbReference type="GO" id="GO:0048731">
    <property type="term" value="P:system development"/>
    <property type="evidence" value="ECO:0007669"/>
    <property type="project" value="UniProtKB-ARBA"/>
</dbReference>
<dbReference type="InterPro" id="IPR002885">
    <property type="entry name" value="PPR_rpt"/>
</dbReference>
<dbReference type="Gene3D" id="1.25.40.10">
    <property type="entry name" value="Tetratricopeptide repeat domain"/>
    <property type="match status" value="5"/>
</dbReference>
<dbReference type="FunFam" id="1.25.40.10:FF:000125">
    <property type="entry name" value="Pentatricopeptide repeat-containing protein"/>
    <property type="match status" value="2"/>
</dbReference>
<proteinExistence type="inferred from homology"/>
<feature type="region of interest" description="Disordered" evidence="10">
    <location>
        <begin position="51"/>
        <end position="72"/>
    </location>
</feature>
<protein>
    <recommendedName>
        <fullName evidence="2">lysine--tRNA ligase</fullName>
        <ecNumber evidence="2">6.1.1.6</ecNumber>
    </recommendedName>
    <alternativeName>
        <fullName evidence="8">Lysyl-tRNA synthetase</fullName>
    </alternativeName>
</protein>
<evidence type="ECO:0000256" key="1">
    <source>
        <dbReference type="ARBA" id="ARBA00006643"/>
    </source>
</evidence>
<dbReference type="CDD" id="cd04322">
    <property type="entry name" value="LysRS_N"/>
    <property type="match status" value="1"/>
</dbReference>
<evidence type="ECO:0000256" key="10">
    <source>
        <dbReference type="SAM" id="MobiDB-lite"/>
    </source>
</evidence>
<dbReference type="InterPro" id="IPR002313">
    <property type="entry name" value="Lys-tRNA-ligase_II"/>
</dbReference>
<dbReference type="GO" id="GO:0006430">
    <property type="term" value="P:lysyl-tRNA aminoacylation"/>
    <property type="evidence" value="ECO:0007669"/>
    <property type="project" value="InterPro"/>
</dbReference>